<comment type="caution">
    <text evidence="2">The sequence shown here is derived from an EMBL/GenBank/DDBJ whole genome shotgun (WGS) entry which is preliminary data.</text>
</comment>
<name>A0AA91DG18_9GAMM</name>
<keyword evidence="1" id="KW-0472">Membrane</keyword>
<keyword evidence="1" id="KW-1133">Transmembrane helix</keyword>
<evidence type="ECO:0000256" key="1">
    <source>
        <dbReference type="SAM" id="Phobius"/>
    </source>
</evidence>
<protein>
    <submittedName>
        <fullName evidence="2">Uncharacterized protein</fullName>
    </submittedName>
</protein>
<sequence>MNKKYIRAKKTRSKLNSTRNEIVSAGIASISIGNHKLKPRPANETAKIEKLLAELSQHLDEKAFETLKSDILASGLGAKADVKPQQHNLLPTIATAFSGAASVGLLAAVIAPTMPMLAAFGAVLGMFGSYYAGNKIDQIHDEFISDHTAHSTKQP</sequence>
<dbReference type="EMBL" id="LUUL01000023">
    <property type="protein sequence ID" value="OAI29836.1"/>
    <property type="molecule type" value="Genomic_DNA"/>
</dbReference>
<evidence type="ECO:0000313" key="3">
    <source>
        <dbReference type="Proteomes" id="UP000077734"/>
    </source>
</evidence>
<feature type="transmembrane region" description="Helical" evidence="1">
    <location>
        <begin position="116"/>
        <end position="133"/>
    </location>
</feature>
<dbReference type="Proteomes" id="UP000077734">
    <property type="component" value="Unassembled WGS sequence"/>
</dbReference>
<proteinExistence type="predicted"/>
<evidence type="ECO:0000313" key="2">
    <source>
        <dbReference type="EMBL" id="OAI29836.1"/>
    </source>
</evidence>
<accession>A0AA91DG18</accession>
<feature type="transmembrane region" description="Helical" evidence="1">
    <location>
        <begin position="89"/>
        <end position="110"/>
    </location>
</feature>
<reference evidence="2 3" key="1">
    <citation type="submission" date="2016-03" db="EMBL/GenBank/DDBJ databases">
        <authorList>
            <person name="Heylen K."/>
            <person name="De Vos P."/>
            <person name="Vekeman B."/>
        </authorList>
    </citation>
    <scope>NUCLEOTIDE SEQUENCE [LARGE SCALE GENOMIC DNA]</scope>
    <source>
        <strain evidence="2 3">R-49807</strain>
    </source>
</reference>
<keyword evidence="3" id="KW-1185">Reference proteome</keyword>
<dbReference type="AlphaFoldDB" id="A0AA91DG18"/>
<gene>
    <name evidence="2" type="ORF">A1356_03375</name>
</gene>
<dbReference type="RefSeq" id="WP_064024388.1">
    <property type="nucleotide sequence ID" value="NZ_CP023669.1"/>
</dbReference>
<keyword evidence="1" id="KW-0812">Transmembrane</keyword>
<organism evidence="2 3">
    <name type="scientific">Methylomonas koyamae</name>
    <dbReference type="NCBI Taxonomy" id="702114"/>
    <lineage>
        <taxon>Bacteria</taxon>
        <taxon>Pseudomonadati</taxon>
        <taxon>Pseudomonadota</taxon>
        <taxon>Gammaproteobacteria</taxon>
        <taxon>Methylococcales</taxon>
        <taxon>Methylococcaceae</taxon>
        <taxon>Methylomonas</taxon>
    </lineage>
</organism>